<feature type="non-terminal residue" evidence="2">
    <location>
        <position position="95"/>
    </location>
</feature>
<protein>
    <recommendedName>
        <fullName evidence="1">Rad50/SbcC-type AAA domain-containing protein</fullName>
    </recommendedName>
</protein>
<dbReference type="PANTHER" id="PTHR32114">
    <property type="entry name" value="ABC TRANSPORTER ABCH.3"/>
    <property type="match status" value="1"/>
</dbReference>
<dbReference type="EMBL" id="UINC01138567">
    <property type="protein sequence ID" value="SVD24593.1"/>
    <property type="molecule type" value="Genomic_DNA"/>
</dbReference>
<sequence>MLIIKNITVKNFMSVGNVTQAVHFNDAGLTLVLGNNLDLGGDGSRNGTGKTTIINALSYALFGSALYSIKKDNLVNKTNNKNMMVTVDFEIDSVN</sequence>
<feature type="domain" description="Rad50/SbcC-type AAA" evidence="1">
    <location>
        <begin position="7"/>
        <end position="78"/>
    </location>
</feature>
<accession>A0A382TRM5</accession>
<dbReference type="SUPFAM" id="SSF52540">
    <property type="entry name" value="P-loop containing nucleoside triphosphate hydrolases"/>
    <property type="match status" value="1"/>
</dbReference>
<dbReference type="Gene3D" id="3.40.50.300">
    <property type="entry name" value="P-loop containing nucleotide triphosphate hydrolases"/>
    <property type="match status" value="1"/>
</dbReference>
<name>A0A382TRM5_9ZZZZ</name>
<organism evidence="2">
    <name type="scientific">marine metagenome</name>
    <dbReference type="NCBI Taxonomy" id="408172"/>
    <lineage>
        <taxon>unclassified sequences</taxon>
        <taxon>metagenomes</taxon>
        <taxon>ecological metagenomes</taxon>
    </lineage>
</organism>
<gene>
    <name evidence="2" type="ORF">METZ01_LOCUS377447</name>
</gene>
<dbReference type="GO" id="GO:0016887">
    <property type="term" value="F:ATP hydrolysis activity"/>
    <property type="evidence" value="ECO:0007669"/>
    <property type="project" value="InterPro"/>
</dbReference>
<dbReference type="AlphaFoldDB" id="A0A382TRM5"/>
<reference evidence="2" key="1">
    <citation type="submission" date="2018-05" db="EMBL/GenBank/DDBJ databases">
        <authorList>
            <person name="Lanie J.A."/>
            <person name="Ng W.-L."/>
            <person name="Kazmierczak K.M."/>
            <person name="Andrzejewski T.M."/>
            <person name="Davidsen T.M."/>
            <person name="Wayne K.J."/>
            <person name="Tettelin H."/>
            <person name="Glass J.I."/>
            <person name="Rusch D."/>
            <person name="Podicherti R."/>
            <person name="Tsui H.-C.T."/>
            <person name="Winkler M.E."/>
        </authorList>
    </citation>
    <scope>NUCLEOTIDE SEQUENCE</scope>
</reference>
<dbReference type="InterPro" id="IPR038729">
    <property type="entry name" value="Rad50/SbcC_AAA"/>
</dbReference>
<evidence type="ECO:0000313" key="2">
    <source>
        <dbReference type="EMBL" id="SVD24593.1"/>
    </source>
</evidence>
<proteinExistence type="predicted"/>
<dbReference type="InterPro" id="IPR027417">
    <property type="entry name" value="P-loop_NTPase"/>
</dbReference>
<evidence type="ECO:0000259" key="1">
    <source>
        <dbReference type="Pfam" id="PF13476"/>
    </source>
</evidence>
<dbReference type="GO" id="GO:0006302">
    <property type="term" value="P:double-strand break repair"/>
    <property type="evidence" value="ECO:0007669"/>
    <property type="project" value="InterPro"/>
</dbReference>
<dbReference type="PANTHER" id="PTHR32114:SF2">
    <property type="entry name" value="ABC TRANSPORTER ABCH.3"/>
    <property type="match status" value="1"/>
</dbReference>
<dbReference type="Pfam" id="PF13476">
    <property type="entry name" value="AAA_23"/>
    <property type="match status" value="1"/>
</dbReference>